<evidence type="ECO:0000313" key="1">
    <source>
        <dbReference type="EMBL" id="KAF9412393.1"/>
    </source>
</evidence>
<proteinExistence type="predicted"/>
<gene>
    <name evidence="1" type="ORF">HW555_009062</name>
</gene>
<comment type="caution">
    <text evidence="1">The sequence shown here is derived from an EMBL/GenBank/DDBJ whole genome shotgun (WGS) entry which is preliminary data.</text>
</comment>
<name>A0A835L136_SPOEX</name>
<keyword evidence="2" id="KW-1185">Reference proteome</keyword>
<sequence length="59" mass="7203">MVWHGWWTVPMRDVSGIVRENCTPFYVKRGWLEPHCLYWLTSLISLVHLPYKKSERLWT</sequence>
<organism evidence="1 2">
    <name type="scientific">Spodoptera exigua</name>
    <name type="common">Beet armyworm</name>
    <name type="synonym">Noctua fulgens</name>
    <dbReference type="NCBI Taxonomy" id="7107"/>
    <lineage>
        <taxon>Eukaryota</taxon>
        <taxon>Metazoa</taxon>
        <taxon>Ecdysozoa</taxon>
        <taxon>Arthropoda</taxon>
        <taxon>Hexapoda</taxon>
        <taxon>Insecta</taxon>
        <taxon>Pterygota</taxon>
        <taxon>Neoptera</taxon>
        <taxon>Endopterygota</taxon>
        <taxon>Lepidoptera</taxon>
        <taxon>Glossata</taxon>
        <taxon>Ditrysia</taxon>
        <taxon>Noctuoidea</taxon>
        <taxon>Noctuidae</taxon>
        <taxon>Amphipyrinae</taxon>
        <taxon>Spodoptera</taxon>
    </lineage>
</organism>
<dbReference type="EMBL" id="JACKWZ010000190">
    <property type="protein sequence ID" value="KAF9412393.1"/>
    <property type="molecule type" value="Genomic_DNA"/>
</dbReference>
<dbReference type="AlphaFoldDB" id="A0A835L136"/>
<protein>
    <submittedName>
        <fullName evidence="1">Uncharacterized protein</fullName>
    </submittedName>
</protein>
<accession>A0A835L136</accession>
<evidence type="ECO:0000313" key="2">
    <source>
        <dbReference type="Proteomes" id="UP000648187"/>
    </source>
</evidence>
<reference evidence="1" key="1">
    <citation type="submission" date="2020-08" db="EMBL/GenBank/DDBJ databases">
        <title>Spodoptera exigua strain:BAW_Kor-Di-RS1 Genome sequencing and assembly.</title>
        <authorList>
            <person name="Kim J."/>
            <person name="Nam H.Y."/>
            <person name="Kwon M."/>
            <person name="Choi J.H."/>
            <person name="Cho S.R."/>
            <person name="Kim G.-H."/>
        </authorList>
    </citation>
    <scope>NUCLEOTIDE SEQUENCE</scope>
    <source>
        <strain evidence="1">BAW_Kor-Di-RS1</strain>
        <tissue evidence="1">Whole-body</tissue>
    </source>
</reference>
<dbReference type="Proteomes" id="UP000648187">
    <property type="component" value="Unassembled WGS sequence"/>
</dbReference>